<dbReference type="Gene3D" id="3.40.50.300">
    <property type="entry name" value="P-loop containing nucleotide triphosphate hydrolases"/>
    <property type="match status" value="1"/>
</dbReference>
<keyword evidence="3" id="KW-1185">Reference proteome</keyword>
<proteinExistence type="predicted"/>
<sequence>MTPAWEILTGDPNLLLLKALIYEVAELSLAVKLDLSRYPFLADLDWFERVLHRVSSTFTLIVIGQVSVGKSSFINSLFGRKLLLLSDRPTDEVLSVLLAADQGEPEHAEKILRDGLVERFVSLDKAMRFLRQQDTPSEQQFNCSDVQLYLHKLALFATHPDH</sequence>
<dbReference type="InterPro" id="IPR027417">
    <property type="entry name" value="P-loop_NTPase"/>
</dbReference>
<evidence type="ECO:0000313" key="3">
    <source>
        <dbReference type="Proteomes" id="UP000297597"/>
    </source>
</evidence>
<dbReference type="SUPFAM" id="SSF52540">
    <property type="entry name" value="P-loop containing nucleoside triphosphate hydrolases"/>
    <property type="match status" value="1"/>
</dbReference>
<organism evidence="2 3">
    <name type="scientific">Pelotomaculum propionicicum</name>
    <dbReference type="NCBI Taxonomy" id="258475"/>
    <lineage>
        <taxon>Bacteria</taxon>
        <taxon>Bacillati</taxon>
        <taxon>Bacillota</taxon>
        <taxon>Clostridia</taxon>
        <taxon>Eubacteriales</taxon>
        <taxon>Desulfotomaculaceae</taxon>
        <taxon>Pelotomaculum</taxon>
    </lineage>
</organism>
<evidence type="ECO:0000313" key="2">
    <source>
        <dbReference type="EMBL" id="TEB10635.1"/>
    </source>
</evidence>
<feature type="domain" description="Dynamin N-terminal" evidence="1">
    <location>
        <begin position="61"/>
        <end position="140"/>
    </location>
</feature>
<dbReference type="EMBL" id="QFFZ01000023">
    <property type="protein sequence ID" value="TEB10635.1"/>
    <property type="molecule type" value="Genomic_DNA"/>
</dbReference>
<dbReference type="AlphaFoldDB" id="A0A4Y7RNT4"/>
<dbReference type="InterPro" id="IPR045063">
    <property type="entry name" value="Dynamin_N"/>
</dbReference>
<gene>
    <name evidence="2" type="ORF">Pmgp_02215</name>
</gene>
<dbReference type="Proteomes" id="UP000297597">
    <property type="component" value="Unassembled WGS sequence"/>
</dbReference>
<dbReference type="Pfam" id="PF00350">
    <property type="entry name" value="Dynamin_N"/>
    <property type="match status" value="1"/>
</dbReference>
<dbReference type="RefSeq" id="WP_192902899.1">
    <property type="nucleotide sequence ID" value="NZ_QFFZ01000023.1"/>
</dbReference>
<name>A0A4Y7RNT4_9FIRM</name>
<protein>
    <recommendedName>
        <fullName evidence="1">Dynamin N-terminal domain-containing protein</fullName>
    </recommendedName>
</protein>
<accession>A0A4Y7RNT4</accession>
<reference evidence="2 3" key="1">
    <citation type="journal article" date="2018" name="Environ. Microbiol.">
        <title>Novel energy conservation strategies and behaviour of Pelotomaculum schinkii driving syntrophic propionate catabolism.</title>
        <authorList>
            <person name="Hidalgo-Ahumada C.A.P."/>
            <person name="Nobu M.K."/>
            <person name="Narihiro T."/>
            <person name="Tamaki H."/>
            <person name="Liu W.T."/>
            <person name="Kamagata Y."/>
            <person name="Stams A.J.M."/>
            <person name="Imachi H."/>
            <person name="Sousa D.Z."/>
        </authorList>
    </citation>
    <scope>NUCLEOTIDE SEQUENCE [LARGE SCALE GENOMIC DNA]</scope>
    <source>
        <strain evidence="2 3">MGP</strain>
    </source>
</reference>
<evidence type="ECO:0000259" key="1">
    <source>
        <dbReference type="Pfam" id="PF00350"/>
    </source>
</evidence>
<comment type="caution">
    <text evidence="2">The sequence shown here is derived from an EMBL/GenBank/DDBJ whole genome shotgun (WGS) entry which is preliminary data.</text>
</comment>